<keyword evidence="3 7" id="KW-1133">Transmembrane helix</keyword>
<comment type="subcellular location">
    <subcellularLocation>
        <location evidence="1">Membrane</location>
        <topology evidence="1">Multi-pass membrane protein</topology>
    </subcellularLocation>
</comment>
<feature type="region of interest" description="Disordered" evidence="6">
    <location>
        <begin position="1"/>
        <end position="22"/>
    </location>
</feature>
<dbReference type="PANTHER" id="PTHR13439">
    <property type="entry name" value="CT120 PROTEIN"/>
    <property type="match status" value="1"/>
</dbReference>
<evidence type="ECO:0000256" key="7">
    <source>
        <dbReference type="SAM" id="Phobius"/>
    </source>
</evidence>
<feature type="transmembrane region" description="Helical" evidence="7">
    <location>
        <begin position="216"/>
        <end position="234"/>
    </location>
</feature>
<dbReference type="PANTHER" id="PTHR13439:SF0">
    <property type="entry name" value="TOPOISOMERASE I DAMAGE AFFECTED PROTEIN 4"/>
    <property type="match status" value="1"/>
</dbReference>
<dbReference type="AlphaFoldDB" id="A0A1Z5JZG0"/>
<keyword evidence="10" id="KW-1185">Reference proteome</keyword>
<sequence length="262" mass="30471">MAKTSPRQRLSPTTRTLVNGENDHRPLITKTDAKERMEDSEIEAEIARTNHDYFNLVALVPVVLTLLPNWDLPKLFSFSAYPASCYTGEYFFLNWTVTALYFIIDLLWVMKVPTCVKSPDVIIKHHKISLVYLLAPIFFPQYAWFMGAVLSVEINTWFLILRRVIYKNKVHPLLAETVSFCFYITWIAIRCIVYPFILLDFLRLYVAKVQETETLFHWPMLAIPVHAMLCILNLKWTYDLFAPIVQRWVSCDAETPTIATGL</sequence>
<dbReference type="InterPro" id="IPR006634">
    <property type="entry name" value="TLC-dom"/>
</dbReference>
<protein>
    <recommendedName>
        <fullName evidence="8">TLC domain-containing protein</fullName>
    </recommendedName>
</protein>
<evidence type="ECO:0000256" key="1">
    <source>
        <dbReference type="ARBA" id="ARBA00004141"/>
    </source>
</evidence>
<evidence type="ECO:0000259" key="8">
    <source>
        <dbReference type="PROSITE" id="PS50922"/>
    </source>
</evidence>
<dbReference type="GO" id="GO:0005783">
    <property type="term" value="C:endoplasmic reticulum"/>
    <property type="evidence" value="ECO:0007669"/>
    <property type="project" value="TreeGrafter"/>
</dbReference>
<evidence type="ECO:0000313" key="9">
    <source>
        <dbReference type="EMBL" id="GAX19228.1"/>
    </source>
</evidence>
<accession>A0A1Z5JZG0</accession>
<dbReference type="OrthoDB" id="39339at2759"/>
<proteinExistence type="predicted"/>
<dbReference type="EMBL" id="BDSP01000136">
    <property type="protein sequence ID" value="GAX19228.1"/>
    <property type="molecule type" value="Genomic_DNA"/>
</dbReference>
<dbReference type="Pfam" id="PF03798">
    <property type="entry name" value="TRAM_LAG1_CLN8"/>
    <property type="match status" value="1"/>
</dbReference>
<dbReference type="PROSITE" id="PS50922">
    <property type="entry name" value="TLC"/>
    <property type="match status" value="1"/>
</dbReference>
<dbReference type="InParanoid" id="A0A1Z5JZG0"/>
<evidence type="ECO:0000256" key="2">
    <source>
        <dbReference type="ARBA" id="ARBA00022692"/>
    </source>
</evidence>
<feature type="transmembrane region" description="Helical" evidence="7">
    <location>
        <begin position="53"/>
        <end position="70"/>
    </location>
</feature>
<feature type="transmembrane region" description="Helical" evidence="7">
    <location>
        <begin position="173"/>
        <end position="196"/>
    </location>
</feature>
<evidence type="ECO:0000256" key="6">
    <source>
        <dbReference type="SAM" id="MobiDB-lite"/>
    </source>
</evidence>
<evidence type="ECO:0000256" key="5">
    <source>
        <dbReference type="PROSITE-ProRule" id="PRU00205"/>
    </source>
</evidence>
<dbReference type="InterPro" id="IPR050846">
    <property type="entry name" value="TLCD"/>
</dbReference>
<keyword evidence="4 5" id="KW-0472">Membrane</keyword>
<dbReference type="GO" id="GO:0055088">
    <property type="term" value="P:lipid homeostasis"/>
    <property type="evidence" value="ECO:0007669"/>
    <property type="project" value="TreeGrafter"/>
</dbReference>
<organism evidence="9 10">
    <name type="scientific">Fistulifera solaris</name>
    <name type="common">Oleaginous diatom</name>
    <dbReference type="NCBI Taxonomy" id="1519565"/>
    <lineage>
        <taxon>Eukaryota</taxon>
        <taxon>Sar</taxon>
        <taxon>Stramenopiles</taxon>
        <taxon>Ochrophyta</taxon>
        <taxon>Bacillariophyta</taxon>
        <taxon>Bacillariophyceae</taxon>
        <taxon>Bacillariophycidae</taxon>
        <taxon>Naviculales</taxon>
        <taxon>Naviculaceae</taxon>
        <taxon>Fistulifera</taxon>
    </lineage>
</organism>
<feature type="transmembrane region" description="Helical" evidence="7">
    <location>
        <begin position="90"/>
        <end position="109"/>
    </location>
</feature>
<name>A0A1Z5JZG0_FISSO</name>
<evidence type="ECO:0000313" key="10">
    <source>
        <dbReference type="Proteomes" id="UP000198406"/>
    </source>
</evidence>
<comment type="caution">
    <text evidence="9">The sequence shown here is derived from an EMBL/GenBank/DDBJ whole genome shotgun (WGS) entry which is preliminary data.</text>
</comment>
<reference evidence="9 10" key="1">
    <citation type="journal article" date="2015" name="Plant Cell">
        <title>Oil accumulation by the oleaginous diatom Fistulifera solaris as revealed by the genome and transcriptome.</title>
        <authorList>
            <person name="Tanaka T."/>
            <person name="Maeda Y."/>
            <person name="Veluchamy A."/>
            <person name="Tanaka M."/>
            <person name="Abida H."/>
            <person name="Marechal E."/>
            <person name="Bowler C."/>
            <person name="Muto M."/>
            <person name="Sunaga Y."/>
            <person name="Tanaka M."/>
            <person name="Yoshino T."/>
            <person name="Taniguchi T."/>
            <person name="Fukuda Y."/>
            <person name="Nemoto M."/>
            <person name="Matsumoto M."/>
            <person name="Wong P.S."/>
            <person name="Aburatani S."/>
            <person name="Fujibuchi W."/>
        </authorList>
    </citation>
    <scope>NUCLEOTIDE SEQUENCE [LARGE SCALE GENOMIC DNA]</scope>
    <source>
        <strain evidence="9 10">JPCC DA0580</strain>
    </source>
</reference>
<feature type="domain" description="TLC" evidence="8">
    <location>
        <begin position="43"/>
        <end position="249"/>
    </location>
</feature>
<feature type="compositionally biased region" description="Polar residues" evidence="6">
    <location>
        <begin position="1"/>
        <end position="19"/>
    </location>
</feature>
<dbReference type="GO" id="GO:0016020">
    <property type="term" value="C:membrane"/>
    <property type="evidence" value="ECO:0007669"/>
    <property type="project" value="UniProtKB-SubCell"/>
</dbReference>
<evidence type="ECO:0000256" key="4">
    <source>
        <dbReference type="ARBA" id="ARBA00023136"/>
    </source>
</evidence>
<evidence type="ECO:0000256" key="3">
    <source>
        <dbReference type="ARBA" id="ARBA00022989"/>
    </source>
</evidence>
<gene>
    <name evidence="9" type="ORF">FisN_4Lh187</name>
</gene>
<keyword evidence="2 5" id="KW-0812">Transmembrane</keyword>
<dbReference type="Proteomes" id="UP000198406">
    <property type="component" value="Unassembled WGS sequence"/>
</dbReference>